<keyword evidence="4" id="KW-1185">Reference proteome</keyword>
<keyword evidence="1 3" id="KW-0378">Hydrolase</keyword>
<dbReference type="InterPro" id="IPR049492">
    <property type="entry name" value="BD-FAE-like_dom"/>
</dbReference>
<dbReference type="Pfam" id="PF20434">
    <property type="entry name" value="BD-FAE"/>
    <property type="match status" value="1"/>
</dbReference>
<dbReference type="GO" id="GO:0016787">
    <property type="term" value="F:hydrolase activity"/>
    <property type="evidence" value="ECO:0007669"/>
    <property type="project" value="UniProtKB-KW"/>
</dbReference>
<protein>
    <submittedName>
        <fullName evidence="3">Alpha/beta hydrolase</fullName>
    </submittedName>
</protein>
<reference evidence="3 4" key="1">
    <citation type="submission" date="2021-07" db="EMBL/GenBank/DDBJ databases">
        <title>Shewanella sp. nov, isolated from SCS.</title>
        <authorList>
            <person name="Cao W.R."/>
        </authorList>
    </citation>
    <scope>NUCLEOTIDE SEQUENCE [LARGE SCALE GENOMIC DNA]</scope>
    <source>
        <strain evidence="3 4">NR704-98</strain>
    </source>
</reference>
<dbReference type="SUPFAM" id="SSF53474">
    <property type="entry name" value="alpha/beta-Hydrolases"/>
    <property type="match status" value="1"/>
</dbReference>
<gene>
    <name evidence="3" type="ORF">K0625_11735</name>
</gene>
<evidence type="ECO:0000256" key="1">
    <source>
        <dbReference type="ARBA" id="ARBA00022801"/>
    </source>
</evidence>
<name>A0ABS7E3S3_9GAMM</name>
<sequence length="329" mass="36789">MSASDKDRLEKAHLEKEVLEKASFDKGSLEIEYSPSSCVDDIMIYIQQYIDQSQTVIEQAVSENSVLRDLKYADSGNTGKDEVLDLFLPTHQSAKGKKLHVYIHGGYWQELTKEESAFAARTFQQVGHYFAVINYSLAPKASLTEIVEQNRRALAWLVSHADELGFDADEVYLSGSSAGAHLCLMMLQTDWQGYLANNYLSNNGLANSPVTFAPKKPFIKGVCAVSGIYDIAPLLHTTINNPLQLTEQEVEANSPFRHATQHHCPVIIAFGDNETSEFKRQSLAMKAQLEEQGFDITFSEIAGRNHFDVILDLGVEGTWLFEEVLKQMC</sequence>
<dbReference type="PANTHER" id="PTHR48081:SF33">
    <property type="entry name" value="KYNURENINE FORMAMIDASE"/>
    <property type="match status" value="1"/>
</dbReference>
<dbReference type="InterPro" id="IPR029058">
    <property type="entry name" value="AB_hydrolase_fold"/>
</dbReference>
<dbReference type="RefSeq" id="WP_220109871.1">
    <property type="nucleotide sequence ID" value="NZ_JAHZST010000007.1"/>
</dbReference>
<evidence type="ECO:0000259" key="2">
    <source>
        <dbReference type="Pfam" id="PF20434"/>
    </source>
</evidence>
<proteinExistence type="predicted"/>
<feature type="domain" description="BD-FAE-like" evidence="2">
    <location>
        <begin position="84"/>
        <end position="289"/>
    </location>
</feature>
<dbReference type="Proteomes" id="UP001195963">
    <property type="component" value="Unassembled WGS sequence"/>
</dbReference>
<accession>A0ABS7E3S3</accession>
<dbReference type="PANTHER" id="PTHR48081">
    <property type="entry name" value="AB HYDROLASE SUPERFAMILY PROTEIN C4A8.06C"/>
    <property type="match status" value="1"/>
</dbReference>
<dbReference type="Gene3D" id="3.40.50.1820">
    <property type="entry name" value="alpha/beta hydrolase"/>
    <property type="match status" value="1"/>
</dbReference>
<comment type="caution">
    <text evidence="3">The sequence shown here is derived from an EMBL/GenBank/DDBJ whole genome shotgun (WGS) entry which is preliminary data.</text>
</comment>
<organism evidence="3 4">
    <name type="scientific">Shewanella nanhaiensis</name>
    <dbReference type="NCBI Taxonomy" id="2864872"/>
    <lineage>
        <taxon>Bacteria</taxon>
        <taxon>Pseudomonadati</taxon>
        <taxon>Pseudomonadota</taxon>
        <taxon>Gammaproteobacteria</taxon>
        <taxon>Alteromonadales</taxon>
        <taxon>Shewanellaceae</taxon>
        <taxon>Shewanella</taxon>
    </lineage>
</organism>
<dbReference type="InterPro" id="IPR050300">
    <property type="entry name" value="GDXG_lipolytic_enzyme"/>
</dbReference>
<evidence type="ECO:0000313" key="4">
    <source>
        <dbReference type="Proteomes" id="UP001195963"/>
    </source>
</evidence>
<evidence type="ECO:0000313" key="3">
    <source>
        <dbReference type="EMBL" id="MBW8184346.1"/>
    </source>
</evidence>
<dbReference type="EMBL" id="JAHZST010000007">
    <property type="protein sequence ID" value="MBW8184346.1"/>
    <property type="molecule type" value="Genomic_DNA"/>
</dbReference>